<feature type="transmembrane region" description="Helical" evidence="8">
    <location>
        <begin position="103"/>
        <end position="124"/>
    </location>
</feature>
<dbReference type="PANTHER" id="PTHR33573:SF30">
    <property type="entry name" value="CASP-LIKE PROTEIN 2C1-RELATED"/>
    <property type="match status" value="1"/>
</dbReference>
<dbReference type="Pfam" id="PF04535">
    <property type="entry name" value="CASP_dom"/>
    <property type="match status" value="1"/>
</dbReference>
<evidence type="ECO:0000256" key="4">
    <source>
        <dbReference type="ARBA" id="ARBA00022475"/>
    </source>
</evidence>
<protein>
    <recommendedName>
        <fullName evidence="8">CASP-like protein</fullName>
    </recommendedName>
</protein>
<keyword evidence="12" id="KW-1185">Reference proteome</keyword>
<evidence type="ECO:0000313" key="10">
    <source>
        <dbReference type="EMBL" id="KAG6644172.1"/>
    </source>
</evidence>
<evidence type="ECO:0000256" key="1">
    <source>
        <dbReference type="ARBA" id="ARBA00004651"/>
    </source>
</evidence>
<accession>A0A8T1PTE7</accession>
<evidence type="ECO:0000256" key="5">
    <source>
        <dbReference type="ARBA" id="ARBA00022692"/>
    </source>
</evidence>
<dbReference type="PANTHER" id="PTHR33573">
    <property type="entry name" value="CASP-LIKE PROTEIN 4A4"/>
    <property type="match status" value="1"/>
</dbReference>
<organism evidence="10 12">
    <name type="scientific">Carya illinoinensis</name>
    <name type="common">Pecan</name>
    <dbReference type="NCBI Taxonomy" id="32201"/>
    <lineage>
        <taxon>Eukaryota</taxon>
        <taxon>Viridiplantae</taxon>
        <taxon>Streptophyta</taxon>
        <taxon>Embryophyta</taxon>
        <taxon>Tracheophyta</taxon>
        <taxon>Spermatophyta</taxon>
        <taxon>Magnoliopsida</taxon>
        <taxon>eudicotyledons</taxon>
        <taxon>Gunneridae</taxon>
        <taxon>Pentapetalae</taxon>
        <taxon>rosids</taxon>
        <taxon>fabids</taxon>
        <taxon>Fagales</taxon>
        <taxon>Juglandaceae</taxon>
        <taxon>Carya</taxon>
    </lineage>
</organism>
<dbReference type="Proteomes" id="UP000811246">
    <property type="component" value="Chromosome 8"/>
</dbReference>
<reference evidence="11" key="2">
    <citation type="submission" date="2021-01" db="EMBL/GenBank/DDBJ databases">
        <authorList>
            <person name="Lovell J.T."/>
            <person name="Bentley N."/>
            <person name="Bhattarai G."/>
            <person name="Jenkins J.W."/>
            <person name="Sreedasyam A."/>
            <person name="Alarcon Y."/>
            <person name="Bock C."/>
            <person name="Boston L."/>
            <person name="Carlson J."/>
            <person name="Cervantes K."/>
            <person name="Clermont K."/>
            <person name="Krom N."/>
            <person name="Kubenka K."/>
            <person name="Mamidi S."/>
            <person name="Mattison C."/>
            <person name="Monteros M."/>
            <person name="Pisani C."/>
            <person name="Plott C."/>
            <person name="Rajasekar S."/>
            <person name="Rhein H.S."/>
            <person name="Rohla C."/>
            <person name="Song M."/>
            <person name="Hilaire R.S."/>
            <person name="Shu S."/>
            <person name="Wells L."/>
            <person name="Wang X."/>
            <person name="Webber J."/>
            <person name="Heerema R.J."/>
            <person name="Klein P."/>
            <person name="Conner P."/>
            <person name="Grauke L."/>
            <person name="Grimwood J."/>
            <person name="Schmutz J."/>
            <person name="Randall J.J."/>
        </authorList>
    </citation>
    <scope>NUCLEOTIDE SEQUENCE</scope>
    <source>
        <tissue evidence="11">Leaf</tissue>
    </source>
</reference>
<keyword evidence="6 8" id="KW-1133">Transmembrane helix</keyword>
<feature type="transmembrane region" description="Helical" evidence="8">
    <location>
        <begin position="145"/>
        <end position="171"/>
    </location>
</feature>
<comment type="subunit">
    <text evidence="3 8">Homodimer and heterodimers.</text>
</comment>
<proteinExistence type="inferred from homology"/>
<evidence type="ECO:0000256" key="6">
    <source>
        <dbReference type="ARBA" id="ARBA00022989"/>
    </source>
</evidence>
<dbReference type="Proteomes" id="UP000811609">
    <property type="component" value="Chromosome 8"/>
</dbReference>
<comment type="similarity">
    <text evidence="2 8">Belongs to the Casparian strip membrane proteins (CASP) family.</text>
</comment>
<evidence type="ECO:0000313" key="12">
    <source>
        <dbReference type="Proteomes" id="UP000811609"/>
    </source>
</evidence>
<comment type="caution">
    <text evidence="10">The sequence shown here is derived from an EMBL/GenBank/DDBJ whole genome shotgun (WGS) entry which is preliminary data.</text>
</comment>
<reference evidence="10" key="1">
    <citation type="submission" date="2020-12" db="EMBL/GenBank/DDBJ databases">
        <title>WGS assembly of Carya illinoinensis cv. Pawnee.</title>
        <authorList>
            <person name="Platts A."/>
            <person name="Shu S."/>
            <person name="Wright S."/>
            <person name="Barry K."/>
            <person name="Edger P."/>
            <person name="Pires J.C."/>
            <person name="Schmutz J."/>
        </authorList>
    </citation>
    <scope>NUCLEOTIDE SEQUENCE</scope>
    <source>
        <tissue evidence="10">Leaf</tissue>
    </source>
</reference>
<keyword evidence="4 8" id="KW-1003">Cell membrane</keyword>
<dbReference type="AlphaFoldDB" id="A0A8T1PTE7"/>
<keyword evidence="7 8" id="KW-0472">Membrane</keyword>
<sequence length="183" mass="20703">MRASRMELGLSEISVFLRLSAILFLVLTACLVGLDAQSKRIFYTERRATFKDLDALIVLVYVVSAAACYNLLHLCKRSISTWFEGYSKWDLCLSWVCLLVDQVAAYITFGANSAALQSSLFAVTGEEDFQWMKLCNRYTRFCIQIGAGLLSGFVASLLMAILSSFSAFYLFRHYSAKRFLFLK</sequence>
<dbReference type="InterPro" id="IPR006702">
    <property type="entry name" value="CASP_dom"/>
</dbReference>
<gene>
    <name evidence="10" type="ORF">CIPAW_08G037200</name>
    <name evidence="11" type="ORF">I3842_08G037800</name>
</gene>
<feature type="transmembrane region" description="Helical" evidence="8">
    <location>
        <begin position="15"/>
        <end position="34"/>
    </location>
</feature>
<dbReference type="EMBL" id="CM031816">
    <property type="protein sequence ID" value="KAG6644172.1"/>
    <property type="molecule type" value="Genomic_DNA"/>
</dbReference>
<dbReference type="EMBL" id="CM031832">
    <property type="protein sequence ID" value="KAG6698810.1"/>
    <property type="molecule type" value="Genomic_DNA"/>
</dbReference>
<keyword evidence="5 8" id="KW-0812">Transmembrane</keyword>
<dbReference type="NCBIfam" id="TIGR01569">
    <property type="entry name" value="A_tha_TIGR01569"/>
    <property type="match status" value="1"/>
</dbReference>
<dbReference type="OrthoDB" id="689315at2759"/>
<evidence type="ECO:0000259" key="9">
    <source>
        <dbReference type="Pfam" id="PF04535"/>
    </source>
</evidence>
<comment type="subcellular location">
    <subcellularLocation>
        <location evidence="1 8">Cell membrane</location>
        <topology evidence="1 8">Multi-pass membrane protein</topology>
    </subcellularLocation>
</comment>
<name>A0A8T1PTE7_CARIL</name>
<evidence type="ECO:0000256" key="8">
    <source>
        <dbReference type="RuleBase" id="RU361233"/>
    </source>
</evidence>
<evidence type="ECO:0000256" key="3">
    <source>
        <dbReference type="ARBA" id="ARBA00011489"/>
    </source>
</evidence>
<dbReference type="PROSITE" id="PS51257">
    <property type="entry name" value="PROKAR_LIPOPROTEIN"/>
    <property type="match status" value="1"/>
</dbReference>
<evidence type="ECO:0000256" key="7">
    <source>
        <dbReference type="ARBA" id="ARBA00023136"/>
    </source>
</evidence>
<dbReference type="InterPro" id="IPR006459">
    <property type="entry name" value="CASP/CASPL"/>
</dbReference>
<feature type="domain" description="Casparian strip membrane protein" evidence="9">
    <location>
        <begin position="10"/>
        <end position="158"/>
    </location>
</feature>
<evidence type="ECO:0000313" key="11">
    <source>
        <dbReference type="EMBL" id="KAG6698810.1"/>
    </source>
</evidence>
<evidence type="ECO:0000256" key="2">
    <source>
        <dbReference type="ARBA" id="ARBA00007651"/>
    </source>
</evidence>
<feature type="transmembrane region" description="Helical" evidence="8">
    <location>
        <begin position="55"/>
        <end position="72"/>
    </location>
</feature>
<dbReference type="GO" id="GO:0005886">
    <property type="term" value="C:plasma membrane"/>
    <property type="evidence" value="ECO:0007669"/>
    <property type="project" value="UniProtKB-SubCell"/>
</dbReference>